<feature type="domain" description="Fanconi anemia complex subunit FancL WD-repeat containing" evidence="1">
    <location>
        <begin position="3"/>
        <end position="108"/>
    </location>
</feature>
<dbReference type="OrthoDB" id="10263265at2759"/>
<dbReference type="GO" id="GO:0043240">
    <property type="term" value="C:Fanconi anaemia nuclear complex"/>
    <property type="evidence" value="ECO:0007669"/>
    <property type="project" value="InterPro"/>
</dbReference>
<dbReference type="CDD" id="cd23831">
    <property type="entry name" value="DRWD-N_FANCL"/>
    <property type="match status" value="1"/>
</dbReference>
<dbReference type="InterPro" id="IPR043003">
    <property type="entry name" value="FANCL_d3_sf"/>
</dbReference>
<dbReference type="Pfam" id="PF18891">
    <property type="entry name" value="FANCL_d3"/>
    <property type="match status" value="1"/>
</dbReference>
<dbReference type="GO" id="GO:0006513">
    <property type="term" value="P:protein monoubiquitination"/>
    <property type="evidence" value="ECO:0007669"/>
    <property type="project" value="TreeGrafter"/>
</dbReference>
<sequence length="405" mass="45472">MAMHQFPLLVQWSSAPEIYHGFLSVMDRELEVCIEMPSSGTGKTGQTLTKTGLKNISKSSILSSRIGSLSGSEELKEILSGQETQLQQKMEEAKDMASFLVELVDTLEVIMSNKRAKGDKEKPLRYWTHVMEQLDALGWDRVTLVDQDLSRVQIELCDAAQRKHLITARFPPAYPTIPLTIAPLEIPECKDDQLAAQRGLNVGGLSSKQGSALQAAIRQAEAQLEIFQEFWDVMQDFDERTWVIDPEKPTRADKMRRCALGNHCSIQVTVQPLSPRSMPDTRLFGPTASIEPMRTKLYQNAGLWDVKKLPRENLEVLLELEGGFPSPISTNKDDINVGCGICYSFRFEGQVPDQLCSQAKCQQPFHRVCLYEWLRSVPTTRQSFHTLFGSCPYCGETITTSAPKT</sequence>
<dbReference type="GO" id="GO:0061630">
    <property type="term" value="F:ubiquitin protein ligase activity"/>
    <property type="evidence" value="ECO:0007669"/>
    <property type="project" value="TreeGrafter"/>
</dbReference>
<dbReference type="InterPro" id="IPR016135">
    <property type="entry name" value="UBQ-conjugating_enzyme/RWD"/>
</dbReference>
<dbReference type="InterPro" id="IPR043898">
    <property type="entry name" value="FANCL_d2"/>
</dbReference>
<evidence type="ECO:0000259" key="2">
    <source>
        <dbReference type="Pfam" id="PF11793"/>
    </source>
</evidence>
<organism evidence="5 6">
    <name type="scientific">Linnemannia elongata AG-77</name>
    <dbReference type="NCBI Taxonomy" id="1314771"/>
    <lineage>
        <taxon>Eukaryota</taxon>
        <taxon>Fungi</taxon>
        <taxon>Fungi incertae sedis</taxon>
        <taxon>Mucoromycota</taxon>
        <taxon>Mortierellomycotina</taxon>
        <taxon>Mortierellomycetes</taxon>
        <taxon>Mortierellales</taxon>
        <taxon>Mortierellaceae</taxon>
        <taxon>Linnemannia</taxon>
    </lineage>
</organism>
<dbReference type="Gene3D" id="3.30.40.10">
    <property type="entry name" value="Zinc/RING finger domain, C3HC4 (zinc finger)"/>
    <property type="match status" value="1"/>
</dbReference>
<dbReference type="InterPro" id="IPR044037">
    <property type="entry name" value="FANCL_d3"/>
</dbReference>
<dbReference type="PANTHER" id="PTHR13206">
    <property type="entry name" value="UBIQUITIN LIGASE PROTEIN PHF9 FANCONI ANEMIA GROUP L PROTEIN"/>
    <property type="match status" value="1"/>
</dbReference>
<dbReference type="GO" id="GO:0036297">
    <property type="term" value="P:interstrand cross-link repair"/>
    <property type="evidence" value="ECO:0007669"/>
    <property type="project" value="InterPro"/>
</dbReference>
<protein>
    <recommendedName>
        <fullName evidence="7">RING-type domain-containing protein</fullName>
    </recommendedName>
</protein>
<dbReference type="Pfam" id="PF09765">
    <property type="entry name" value="FANCL_d1"/>
    <property type="match status" value="1"/>
</dbReference>
<dbReference type="Proteomes" id="UP000078512">
    <property type="component" value="Unassembled WGS sequence"/>
</dbReference>
<feature type="domain" description="FANCL UBC-like" evidence="3">
    <location>
        <begin position="126"/>
        <end position="189"/>
    </location>
</feature>
<dbReference type="CDD" id="cd23786">
    <property type="entry name" value="ELF_FANCL"/>
    <property type="match status" value="1"/>
</dbReference>
<dbReference type="InterPro" id="IPR013083">
    <property type="entry name" value="Znf_RING/FYVE/PHD"/>
</dbReference>
<feature type="domain" description="FANCL C-terminal" evidence="2">
    <location>
        <begin position="336"/>
        <end position="401"/>
    </location>
</feature>
<evidence type="ECO:0000259" key="1">
    <source>
        <dbReference type="Pfam" id="PF09765"/>
    </source>
</evidence>
<dbReference type="AlphaFoldDB" id="A0A197JKF7"/>
<evidence type="ECO:0000259" key="4">
    <source>
        <dbReference type="Pfam" id="PF18891"/>
    </source>
</evidence>
<dbReference type="Pfam" id="PF11793">
    <property type="entry name" value="FANCL_C"/>
    <property type="match status" value="1"/>
</dbReference>
<evidence type="ECO:0000313" key="5">
    <source>
        <dbReference type="EMBL" id="OAQ25702.1"/>
    </source>
</evidence>
<dbReference type="InterPro" id="IPR019162">
    <property type="entry name" value="FancL_WD-rpt_cont_dom"/>
</dbReference>
<gene>
    <name evidence="5" type="ORF">K457DRAFT_140876</name>
</gene>
<accession>A0A197JKF7</accession>
<dbReference type="SUPFAM" id="SSF57850">
    <property type="entry name" value="RING/U-box"/>
    <property type="match status" value="1"/>
</dbReference>
<dbReference type="CDD" id="cd23832">
    <property type="entry name" value="DRWD-C_FANCL"/>
    <property type="match status" value="1"/>
</dbReference>
<dbReference type="STRING" id="1314771.A0A197JKF7"/>
<evidence type="ECO:0000259" key="3">
    <source>
        <dbReference type="Pfam" id="PF18890"/>
    </source>
</evidence>
<dbReference type="Gene3D" id="3.10.110.20">
    <property type="entry name" value="RWD domain-like"/>
    <property type="match status" value="1"/>
</dbReference>
<dbReference type="PANTHER" id="PTHR13206:SF0">
    <property type="entry name" value="E3 UBIQUITIN-PROTEIN LIGASE FANCL"/>
    <property type="match status" value="1"/>
</dbReference>
<feature type="domain" description="FANCL UBC-like" evidence="4">
    <location>
        <begin position="229"/>
        <end position="327"/>
    </location>
</feature>
<proteinExistence type="predicted"/>
<evidence type="ECO:0008006" key="7">
    <source>
        <dbReference type="Google" id="ProtNLM"/>
    </source>
</evidence>
<name>A0A197JKF7_9FUNG</name>
<dbReference type="InterPro" id="IPR026850">
    <property type="entry name" value="FANCL_C"/>
</dbReference>
<dbReference type="CDD" id="cd16490">
    <property type="entry name" value="RING-CH-C4HC3_FANCL"/>
    <property type="match status" value="1"/>
</dbReference>
<dbReference type="InterPro" id="IPR026848">
    <property type="entry name" value="Fancl"/>
</dbReference>
<dbReference type="EMBL" id="KV442075">
    <property type="protein sequence ID" value="OAQ25702.1"/>
    <property type="molecule type" value="Genomic_DNA"/>
</dbReference>
<dbReference type="Gene3D" id="3.10.110.10">
    <property type="entry name" value="Ubiquitin Conjugating Enzyme"/>
    <property type="match status" value="1"/>
</dbReference>
<dbReference type="SMART" id="SM01197">
    <property type="entry name" value="FANCL_C"/>
    <property type="match status" value="1"/>
</dbReference>
<keyword evidence="6" id="KW-1185">Reference proteome</keyword>
<evidence type="ECO:0000313" key="6">
    <source>
        <dbReference type="Proteomes" id="UP000078512"/>
    </source>
</evidence>
<reference evidence="5 6" key="1">
    <citation type="submission" date="2016-05" db="EMBL/GenBank/DDBJ databases">
        <title>Genome sequencing reveals origins of a unique bacterial endosymbiosis in the earliest lineages of terrestrial Fungi.</title>
        <authorList>
            <consortium name="DOE Joint Genome Institute"/>
            <person name="Uehling J."/>
            <person name="Gryganskyi A."/>
            <person name="Hameed K."/>
            <person name="Tschaplinski T."/>
            <person name="Misztal P."/>
            <person name="Wu S."/>
            <person name="Desiro A."/>
            <person name="Vande Pol N."/>
            <person name="Du Z.-Y."/>
            <person name="Zienkiewicz A."/>
            <person name="Zienkiewicz K."/>
            <person name="Morin E."/>
            <person name="Tisserant E."/>
            <person name="Splivallo R."/>
            <person name="Hainaut M."/>
            <person name="Henrissat B."/>
            <person name="Ohm R."/>
            <person name="Kuo A."/>
            <person name="Yan J."/>
            <person name="Lipzen A."/>
            <person name="Nolan M."/>
            <person name="Labutti K."/>
            <person name="Barry K."/>
            <person name="Goldstein A."/>
            <person name="Labbe J."/>
            <person name="Schadt C."/>
            <person name="Tuskan G."/>
            <person name="Grigoriev I."/>
            <person name="Martin F."/>
            <person name="Vilgalys R."/>
            <person name="Bonito G."/>
        </authorList>
    </citation>
    <scope>NUCLEOTIDE SEQUENCE [LARGE SCALE GENOMIC DNA]</scope>
    <source>
        <strain evidence="5 6">AG-77</strain>
    </source>
</reference>
<dbReference type="Pfam" id="PF18890">
    <property type="entry name" value="FANCL_d2"/>
    <property type="match status" value="1"/>
</dbReference>